<keyword evidence="3 5" id="KW-1133">Transmembrane helix</keyword>
<evidence type="ECO:0000256" key="4">
    <source>
        <dbReference type="ARBA" id="ARBA00023136"/>
    </source>
</evidence>
<feature type="transmembrane region" description="Helical" evidence="5">
    <location>
        <begin position="61"/>
        <end position="83"/>
    </location>
</feature>
<organism evidence="7 8">
    <name type="scientific">Clostridium thermosuccinogenes</name>
    <dbReference type="NCBI Taxonomy" id="84032"/>
    <lineage>
        <taxon>Bacteria</taxon>
        <taxon>Bacillati</taxon>
        <taxon>Bacillota</taxon>
        <taxon>Clostridia</taxon>
        <taxon>Eubacteriales</taxon>
        <taxon>Clostridiaceae</taxon>
        <taxon>Clostridium</taxon>
    </lineage>
</organism>
<dbReference type="RefSeq" id="WP_103080194.1">
    <property type="nucleotide sequence ID" value="NZ_NIOJ01000004.1"/>
</dbReference>
<proteinExistence type="predicted"/>
<reference evidence="8" key="1">
    <citation type="submission" date="2017-06" db="EMBL/GenBank/DDBJ databases">
        <title>Investigating the central metabolism of Clostridium thermosuccinogenes.</title>
        <authorList>
            <person name="Koendjbiharie J.G."/>
            <person name="Van Kranenburg R."/>
            <person name="Vriesendorp B."/>
        </authorList>
    </citation>
    <scope>NUCLEOTIDE SEQUENCE [LARGE SCALE GENOMIC DNA]</scope>
    <source>
        <strain evidence="8">DSM 5806</strain>
    </source>
</reference>
<evidence type="ECO:0000313" key="7">
    <source>
        <dbReference type="EMBL" id="PNU01066.1"/>
    </source>
</evidence>
<dbReference type="GO" id="GO:0004252">
    <property type="term" value="F:serine-type endopeptidase activity"/>
    <property type="evidence" value="ECO:0007669"/>
    <property type="project" value="InterPro"/>
</dbReference>
<comment type="subcellular location">
    <subcellularLocation>
        <location evidence="1">Membrane</location>
        <topology evidence="1">Multi-pass membrane protein</topology>
    </subcellularLocation>
</comment>
<gene>
    <name evidence="7" type="ORF">CDQ84_02750</name>
</gene>
<sequence length="266" mass="30809">MRFLNKLEKSLGKFAIKGLMKYIVAFNLAVFLLMFVDPTGSLVSKLMLYPDRVMKGEVWRLITYIFIPPSTSPFWILFTLYFYYMVGSALENEWGSFKFNVYYLVGMIGTTISSFITGAAGTAYYLNMSLFLAFAFIYPDYQILIFFFLPVKMKYLAWLDIILLGISFIGGSFAARLAIIAAIANYLLFFGKDMMLAIKNRGNAYSNRQRFARSMSRIEAFHKCTICGITEKDDKNMEFRYCSKCEGDYEYCMDHLKNHEHIRKEA</sequence>
<feature type="transmembrane region" description="Helical" evidence="5">
    <location>
        <begin position="130"/>
        <end position="149"/>
    </location>
</feature>
<evidence type="ECO:0000259" key="6">
    <source>
        <dbReference type="Pfam" id="PF01694"/>
    </source>
</evidence>
<dbReference type="Gene3D" id="1.20.1540.10">
    <property type="entry name" value="Rhomboid-like"/>
    <property type="match status" value="1"/>
</dbReference>
<dbReference type="GO" id="GO:0016020">
    <property type="term" value="C:membrane"/>
    <property type="evidence" value="ECO:0007669"/>
    <property type="project" value="UniProtKB-SubCell"/>
</dbReference>
<dbReference type="Proteomes" id="UP000236151">
    <property type="component" value="Unassembled WGS sequence"/>
</dbReference>
<evidence type="ECO:0000313" key="8">
    <source>
        <dbReference type="Proteomes" id="UP000236151"/>
    </source>
</evidence>
<feature type="transmembrane region" description="Helical" evidence="5">
    <location>
        <begin position="103"/>
        <end position="123"/>
    </location>
</feature>
<dbReference type="InterPro" id="IPR035952">
    <property type="entry name" value="Rhomboid-like_sf"/>
</dbReference>
<evidence type="ECO:0000256" key="2">
    <source>
        <dbReference type="ARBA" id="ARBA00022692"/>
    </source>
</evidence>
<dbReference type="OrthoDB" id="9778756at2"/>
<feature type="domain" description="Peptidase S54 rhomboid" evidence="6">
    <location>
        <begin position="56"/>
        <end position="176"/>
    </location>
</feature>
<dbReference type="EMBL" id="NIOJ01000004">
    <property type="protein sequence ID" value="PNU01066.1"/>
    <property type="molecule type" value="Genomic_DNA"/>
</dbReference>
<dbReference type="SUPFAM" id="SSF144091">
    <property type="entry name" value="Rhomboid-like"/>
    <property type="match status" value="1"/>
</dbReference>
<keyword evidence="4 5" id="KW-0472">Membrane</keyword>
<evidence type="ECO:0000256" key="1">
    <source>
        <dbReference type="ARBA" id="ARBA00004141"/>
    </source>
</evidence>
<feature type="transmembrane region" description="Helical" evidence="5">
    <location>
        <begin position="20"/>
        <end position="40"/>
    </location>
</feature>
<keyword evidence="2 5" id="KW-0812">Transmembrane</keyword>
<comment type="caution">
    <text evidence="7">The sequence shown here is derived from an EMBL/GenBank/DDBJ whole genome shotgun (WGS) entry which is preliminary data.</text>
</comment>
<dbReference type="AlphaFoldDB" id="A0A2K2FKR9"/>
<accession>A0A2K2FKR9</accession>
<dbReference type="Pfam" id="PF01694">
    <property type="entry name" value="Rhomboid"/>
    <property type="match status" value="1"/>
</dbReference>
<keyword evidence="8" id="KW-1185">Reference proteome</keyword>
<feature type="transmembrane region" description="Helical" evidence="5">
    <location>
        <begin position="161"/>
        <end position="189"/>
    </location>
</feature>
<dbReference type="InterPro" id="IPR022764">
    <property type="entry name" value="Peptidase_S54_rhomboid_dom"/>
</dbReference>
<name>A0A2K2FKR9_9CLOT</name>
<evidence type="ECO:0000256" key="3">
    <source>
        <dbReference type="ARBA" id="ARBA00022989"/>
    </source>
</evidence>
<protein>
    <recommendedName>
        <fullName evidence="6">Peptidase S54 rhomboid domain-containing protein</fullName>
    </recommendedName>
</protein>
<dbReference type="KEGG" id="cthd:CDO33_05775"/>
<evidence type="ECO:0000256" key="5">
    <source>
        <dbReference type="SAM" id="Phobius"/>
    </source>
</evidence>